<keyword evidence="2" id="KW-0472">Membrane</keyword>
<evidence type="ECO:0000313" key="4">
    <source>
        <dbReference type="Proteomes" id="UP000005388"/>
    </source>
</evidence>
<dbReference type="InterPro" id="IPR036259">
    <property type="entry name" value="MFS_trans_sf"/>
</dbReference>
<dbReference type="STRING" id="764291.STRUR_2185"/>
<evidence type="ECO:0000313" key="3">
    <source>
        <dbReference type="EMBL" id="EHJ55994.1"/>
    </source>
</evidence>
<feature type="transmembrane region" description="Helical" evidence="2">
    <location>
        <begin position="12"/>
        <end position="31"/>
    </location>
</feature>
<dbReference type="SUPFAM" id="SSF103473">
    <property type="entry name" value="MFS general substrate transporter"/>
    <property type="match status" value="1"/>
</dbReference>
<keyword evidence="2" id="KW-1133">Transmembrane helix</keyword>
<feature type="transmembrane region" description="Helical" evidence="2">
    <location>
        <begin position="164"/>
        <end position="183"/>
    </location>
</feature>
<gene>
    <name evidence="3" type="ORF">STRUR_2185</name>
</gene>
<dbReference type="InterPro" id="IPR053160">
    <property type="entry name" value="MFS_DHA3_Transporter"/>
</dbReference>
<keyword evidence="2" id="KW-0812">Transmembrane</keyword>
<reference evidence="3 4" key="1">
    <citation type="journal article" date="2014" name="Int. J. Syst. Evol. Microbiol.">
        <title>Phylogenomics and the dynamic genome evolution of the genus Streptococcus.</title>
        <authorList>
            <consortium name="The Broad Institute Genome Sequencing Platform"/>
            <person name="Richards V.P."/>
            <person name="Palmer S.R."/>
            <person name="Pavinski Bitar P.D."/>
            <person name="Qin X."/>
            <person name="Weinstock G.M."/>
            <person name="Highlander S.K."/>
            <person name="Town C.D."/>
            <person name="Burne R.A."/>
            <person name="Stanhope M.J."/>
        </authorList>
    </citation>
    <scope>NUCLEOTIDE SEQUENCE [LARGE SCALE GENOMIC DNA]</scope>
    <source>
        <strain evidence="3 4">2285-97</strain>
    </source>
</reference>
<dbReference type="Gene3D" id="1.20.1250.20">
    <property type="entry name" value="MFS general substrate transporter like domains"/>
    <property type="match status" value="1"/>
</dbReference>
<organism evidence="3 4">
    <name type="scientific">Streptococcus urinalis 2285-97</name>
    <dbReference type="NCBI Taxonomy" id="764291"/>
    <lineage>
        <taxon>Bacteria</taxon>
        <taxon>Bacillati</taxon>
        <taxon>Bacillota</taxon>
        <taxon>Bacilli</taxon>
        <taxon>Lactobacillales</taxon>
        <taxon>Streptococcaceae</taxon>
        <taxon>Streptococcus</taxon>
    </lineage>
</organism>
<proteinExistence type="predicted"/>
<comment type="subcellular location">
    <subcellularLocation>
        <location evidence="1">Cell membrane</location>
        <topology evidence="1">Multi-pass membrane protein</topology>
    </subcellularLocation>
</comment>
<feature type="transmembrane region" description="Helical" evidence="2">
    <location>
        <begin position="215"/>
        <end position="236"/>
    </location>
</feature>
<evidence type="ECO:0000256" key="2">
    <source>
        <dbReference type="SAM" id="Phobius"/>
    </source>
</evidence>
<feature type="transmembrane region" description="Helical" evidence="2">
    <location>
        <begin position="340"/>
        <end position="358"/>
    </location>
</feature>
<sequence>MFKRSYQNNFVLLGASSLFQFFGITSFWLLFLSQNGMSWFQIGLLESLFHATSLLSEIPSGVLADRFTYKMNLICIRLASILSAIFMLLGNGNFWVYAIGMVINAWSYNFDSGTSDAMLFESAKEAGKENEFLKMTSILSGISEGTRAIGMVLAGFFVHGLLNITYIIQIICSCLALFLIFFMKEPILKIESQENTSIKMIAITVFKYFQQRKDVFCWLMVSECLITLISMFYFYYQNEMSKLDSWQISSVMLISSLVNILGVWLASKLGEKWTAKQVFKVMVPLAALLLISSIVAKSSVYIIIFLISDGLVALFYPIYTNGLQKEFESSVRATMLSVSAMINSVMMVFIFPLMGVFIDHFTFSISFTLLGILLVVISLILSITIKD</sequence>
<dbReference type="Proteomes" id="UP000005388">
    <property type="component" value="Unassembled WGS sequence"/>
</dbReference>
<protein>
    <submittedName>
        <fullName evidence="3">Transporter, major facilitator family protein</fullName>
    </submittedName>
</protein>
<evidence type="ECO:0000256" key="1">
    <source>
        <dbReference type="ARBA" id="ARBA00004651"/>
    </source>
</evidence>
<feature type="transmembrane region" description="Helical" evidence="2">
    <location>
        <begin position="364"/>
        <end position="385"/>
    </location>
</feature>
<dbReference type="GO" id="GO:0005886">
    <property type="term" value="C:plasma membrane"/>
    <property type="evidence" value="ECO:0007669"/>
    <property type="project" value="UniProtKB-SubCell"/>
</dbReference>
<feature type="transmembrane region" description="Helical" evidence="2">
    <location>
        <begin position="248"/>
        <end position="266"/>
    </location>
</feature>
<dbReference type="eggNOG" id="COG2814">
    <property type="taxonomic scope" value="Bacteria"/>
</dbReference>
<comment type="caution">
    <text evidence="3">The sequence shown here is derived from an EMBL/GenBank/DDBJ whole genome shotgun (WGS) entry which is preliminary data.</text>
</comment>
<accession>G5KF57</accession>
<dbReference type="AlphaFoldDB" id="G5KF57"/>
<name>G5KF57_9STRE</name>
<keyword evidence="4" id="KW-1185">Reference proteome</keyword>
<dbReference type="EMBL" id="AEUZ02000001">
    <property type="protein sequence ID" value="EHJ55994.1"/>
    <property type="molecule type" value="Genomic_DNA"/>
</dbReference>
<dbReference type="PANTHER" id="PTHR23530:SF1">
    <property type="entry name" value="PERMEASE, MAJOR FACILITATOR SUPERFAMILY-RELATED"/>
    <property type="match status" value="1"/>
</dbReference>
<dbReference type="GO" id="GO:0022857">
    <property type="term" value="F:transmembrane transporter activity"/>
    <property type="evidence" value="ECO:0007669"/>
    <property type="project" value="InterPro"/>
</dbReference>
<dbReference type="Pfam" id="PF07690">
    <property type="entry name" value="MFS_1"/>
    <property type="match status" value="1"/>
</dbReference>
<dbReference type="InterPro" id="IPR011701">
    <property type="entry name" value="MFS"/>
</dbReference>
<feature type="transmembrane region" description="Helical" evidence="2">
    <location>
        <begin position="278"/>
        <end position="295"/>
    </location>
</feature>
<dbReference type="RefSeq" id="WP_006738768.1">
    <property type="nucleotide sequence ID" value="NZ_AEUZ02000001.1"/>
</dbReference>
<dbReference type="PANTHER" id="PTHR23530">
    <property type="entry name" value="TRANSPORT PROTEIN-RELATED"/>
    <property type="match status" value="1"/>
</dbReference>
<feature type="transmembrane region" description="Helical" evidence="2">
    <location>
        <begin position="301"/>
        <end position="319"/>
    </location>
</feature>